<dbReference type="PANTHER" id="PTHR40518:SF1">
    <property type="entry name" value="ACETOACETATE DECARBOXYLASE"/>
    <property type="match status" value="1"/>
</dbReference>
<dbReference type="SUPFAM" id="SSF160104">
    <property type="entry name" value="Acetoacetate decarboxylase-like"/>
    <property type="match status" value="1"/>
</dbReference>
<name>A0AAD5Y8Q3_9APHY</name>
<protein>
    <recommendedName>
        <fullName evidence="3">Acetoacetate decarboxylase</fullName>
    </recommendedName>
</protein>
<sequence length="269" mass="30324">MTELPIPFVDAPSPWDMQAEVFLLYGYSRPTGNYPPRSTFPDLEWESTYADPGVTGKFRGGLSTIMVVRYSETPVGAYDELIWLPGKFAVPLDNTEAIRMGRLYVSSKDAIYNGRKYWSLPKERGHFTFTRNPQAGSGTFPYSKVTVAPWDRPDEPCFAAEFSSTWFSRPIFPFNTNWFLDAMWMVHPPVPQSPDWREDGRVGTKKWWGLKPVIKGMAGVFRAKGGLPEERYGDGVGFPIVTPFSFGVWIPLATIECEAGKEIIAGGRR</sequence>
<dbReference type="Gene3D" id="2.40.400.10">
    <property type="entry name" value="Acetoacetate decarboxylase-like"/>
    <property type="match status" value="1"/>
</dbReference>
<keyword evidence="2" id="KW-1185">Reference proteome</keyword>
<organism evidence="1 2">
    <name type="scientific">Meripilus lineatus</name>
    <dbReference type="NCBI Taxonomy" id="2056292"/>
    <lineage>
        <taxon>Eukaryota</taxon>
        <taxon>Fungi</taxon>
        <taxon>Dikarya</taxon>
        <taxon>Basidiomycota</taxon>
        <taxon>Agaricomycotina</taxon>
        <taxon>Agaricomycetes</taxon>
        <taxon>Polyporales</taxon>
        <taxon>Meripilaceae</taxon>
        <taxon>Meripilus</taxon>
    </lineage>
</organism>
<evidence type="ECO:0008006" key="3">
    <source>
        <dbReference type="Google" id="ProtNLM"/>
    </source>
</evidence>
<evidence type="ECO:0000313" key="2">
    <source>
        <dbReference type="Proteomes" id="UP001212997"/>
    </source>
</evidence>
<gene>
    <name evidence="1" type="ORF">NLI96_g11097</name>
</gene>
<dbReference type="Proteomes" id="UP001212997">
    <property type="component" value="Unassembled WGS sequence"/>
</dbReference>
<comment type="caution">
    <text evidence="1">The sequence shown here is derived from an EMBL/GenBank/DDBJ whole genome shotgun (WGS) entry which is preliminary data.</text>
</comment>
<proteinExistence type="predicted"/>
<dbReference type="InterPro" id="IPR023375">
    <property type="entry name" value="ADC_dom_sf"/>
</dbReference>
<dbReference type="AlphaFoldDB" id="A0AAD5Y8Q3"/>
<evidence type="ECO:0000313" key="1">
    <source>
        <dbReference type="EMBL" id="KAJ3476526.1"/>
    </source>
</evidence>
<accession>A0AAD5Y8Q3</accession>
<reference evidence="1" key="1">
    <citation type="submission" date="2022-07" db="EMBL/GenBank/DDBJ databases">
        <title>Genome Sequence of Physisporinus lineatus.</title>
        <authorList>
            <person name="Buettner E."/>
        </authorList>
    </citation>
    <scope>NUCLEOTIDE SEQUENCE</scope>
    <source>
        <strain evidence="1">VT162</strain>
    </source>
</reference>
<dbReference type="PANTHER" id="PTHR40518">
    <property type="entry name" value="ACETOACETATE DECARBOXYLASE"/>
    <property type="match status" value="1"/>
</dbReference>
<dbReference type="EMBL" id="JANAWD010000697">
    <property type="protein sequence ID" value="KAJ3476526.1"/>
    <property type="molecule type" value="Genomic_DNA"/>
</dbReference>